<dbReference type="InterPro" id="IPR052340">
    <property type="entry name" value="RNase_Y/CdgJ"/>
</dbReference>
<evidence type="ECO:0000313" key="2">
    <source>
        <dbReference type="EMBL" id="QDV73361.1"/>
    </source>
</evidence>
<dbReference type="InterPro" id="IPR003607">
    <property type="entry name" value="HD/PDEase_dom"/>
</dbReference>
<name>A0A518K6E6_9BACT</name>
<evidence type="ECO:0000259" key="1">
    <source>
        <dbReference type="PROSITE" id="PS51833"/>
    </source>
</evidence>
<organism evidence="2 3">
    <name type="scientific">Botrimarina mediterranea</name>
    <dbReference type="NCBI Taxonomy" id="2528022"/>
    <lineage>
        <taxon>Bacteria</taxon>
        <taxon>Pseudomonadati</taxon>
        <taxon>Planctomycetota</taxon>
        <taxon>Planctomycetia</taxon>
        <taxon>Pirellulales</taxon>
        <taxon>Lacipirellulaceae</taxon>
        <taxon>Botrimarina</taxon>
    </lineage>
</organism>
<dbReference type="Proteomes" id="UP000316426">
    <property type="component" value="Chromosome"/>
</dbReference>
<reference evidence="2 3" key="1">
    <citation type="submission" date="2019-02" db="EMBL/GenBank/DDBJ databases">
        <title>Deep-cultivation of Planctomycetes and their phenomic and genomic characterization uncovers novel biology.</title>
        <authorList>
            <person name="Wiegand S."/>
            <person name="Jogler M."/>
            <person name="Boedeker C."/>
            <person name="Pinto D."/>
            <person name="Vollmers J."/>
            <person name="Rivas-Marin E."/>
            <person name="Kohn T."/>
            <person name="Peeters S.H."/>
            <person name="Heuer A."/>
            <person name="Rast P."/>
            <person name="Oberbeckmann S."/>
            <person name="Bunk B."/>
            <person name="Jeske O."/>
            <person name="Meyerdierks A."/>
            <person name="Storesund J.E."/>
            <person name="Kallscheuer N."/>
            <person name="Luecker S."/>
            <person name="Lage O.M."/>
            <person name="Pohl T."/>
            <person name="Merkel B.J."/>
            <person name="Hornburger P."/>
            <person name="Mueller R.-W."/>
            <person name="Bruemmer F."/>
            <person name="Labrenz M."/>
            <person name="Spormann A.M."/>
            <person name="Op den Camp H."/>
            <person name="Overmann J."/>
            <person name="Amann R."/>
            <person name="Jetten M.S.M."/>
            <person name="Mascher T."/>
            <person name="Medema M.H."/>
            <person name="Devos D.P."/>
            <person name="Kaster A.-K."/>
            <person name="Ovreas L."/>
            <person name="Rohde M."/>
            <person name="Galperin M.Y."/>
            <person name="Jogler C."/>
        </authorList>
    </citation>
    <scope>NUCLEOTIDE SEQUENCE [LARGE SCALE GENOMIC DNA]</scope>
    <source>
        <strain evidence="2 3">Spa11</strain>
    </source>
</reference>
<dbReference type="CDD" id="cd00077">
    <property type="entry name" value="HDc"/>
    <property type="match status" value="1"/>
</dbReference>
<dbReference type="RefSeq" id="WP_145110186.1">
    <property type="nucleotide sequence ID" value="NZ_CP036349.1"/>
</dbReference>
<keyword evidence="3" id="KW-1185">Reference proteome</keyword>
<dbReference type="SMART" id="SM00471">
    <property type="entry name" value="HDc"/>
    <property type="match status" value="1"/>
</dbReference>
<dbReference type="Gene3D" id="1.10.3210.10">
    <property type="entry name" value="Hypothetical protein af1432"/>
    <property type="match status" value="1"/>
</dbReference>
<dbReference type="EMBL" id="CP036349">
    <property type="protein sequence ID" value="QDV73361.1"/>
    <property type="molecule type" value="Genomic_DNA"/>
</dbReference>
<dbReference type="PROSITE" id="PS51833">
    <property type="entry name" value="HDOD"/>
    <property type="match status" value="1"/>
</dbReference>
<accession>A0A518K6E6</accession>
<dbReference type="SUPFAM" id="SSF109604">
    <property type="entry name" value="HD-domain/PDEase-like"/>
    <property type="match status" value="1"/>
</dbReference>
<dbReference type="Pfam" id="PF08668">
    <property type="entry name" value="HDOD"/>
    <property type="match status" value="1"/>
</dbReference>
<dbReference type="KEGG" id="bmei:Spa11_15570"/>
<dbReference type="AlphaFoldDB" id="A0A518K6E6"/>
<dbReference type="InterPro" id="IPR006675">
    <property type="entry name" value="HDIG_dom"/>
</dbReference>
<gene>
    <name evidence="2" type="primary">rny_2</name>
    <name evidence="2" type="ORF">Spa11_15570</name>
</gene>
<dbReference type="InterPro" id="IPR013976">
    <property type="entry name" value="HDOD"/>
</dbReference>
<protein>
    <submittedName>
        <fullName evidence="2">Ribonuclease Y</fullName>
    </submittedName>
</protein>
<sequence>MSSTSATAPSLRAAFEADDHCLSLRSGERAIDPSIEPMFEQLTGLCTLPSVAQRVIQIADDPNADTQDLLEVVETDPAVAARLMQVVNSAYCGLRNPVGDLRSALTLLGIERVRSLALTISIGGTFGRPTPVGLLDPQRLWDHSVCVATISRQIATRCNACQPEEAYLAGLVHDMGLLFINQHLNSLAPRVLAHMQSGMSLPNAERHVLAFDHAQVGAYVAWRCGFPRDIVAAIDYHHAPAACPDEAVPLVRVVTIANYLSTRYGRGSLEGRRLPAPSEGILTPMGLDLLSLRQLWEELPETVANVHELAIA</sequence>
<proteinExistence type="predicted"/>
<dbReference type="PANTHER" id="PTHR33525">
    <property type="match status" value="1"/>
</dbReference>
<evidence type="ECO:0000313" key="3">
    <source>
        <dbReference type="Proteomes" id="UP000316426"/>
    </source>
</evidence>
<feature type="domain" description="HDOD" evidence="1">
    <location>
        <begin position="45"/>
        <end position="240"/>
    </location>
</feature>
<dbReference type="NCBIfam" id="TIGR00277">
    <property type="entry name" value="HDIG"/>
    <property type="match status" value="1"/>
</dbReference>
<dbReference type="PANTHER" id="PTHR33525:SF3">
    <property type="entry name" value="RIBONUCLEASE Y"/>
    <property type="match status" value="1"/>
</dbReference>